<protein>
    <submittedName>
        <fullName evidence="9">TRAP transporter large permease</fullName>
    </submittedName>
</protein>
<dbReference type="Proteomes" id="UP000271256">
    <property type="component" value="Unassembled WGS sequence"/>
</dbReference>
<feature type="transmembrane region" description="Helical" evidence="7">
    <location>
        <begin position="217"/>
        <end position="238"/>
    </location>
</feature>
<dbReference type="AlphaFoldDB" id="A0A494WVG3"/>
<evidence type="ECO:0000256" key="7">
    <source>
        <dbReference type="SAM" id="Phobius"/>
    </source>
</evidence>
<keyword evidence="4 7" id="KW-0812">Transmembrane</keyword>
<reference evidence="9 10" key="1">
    <citation type="submission" date="2018-10" db="EMBL/GenBank/DDBJ databases">
        <authorList>
            <person name="Grouzdev D.S."/>
            <person name="Krutkina M.S."/>
            <person name="Tourova T.P."/>
            <person name="Nazina T.N."/>
        </authorList>
    </citation>
    <scope>NUCLEOTIDE SEQUENCE [LARGE SCALE GENOMIC DNA]</scope>
    <source>
        <strain evidence="9 10">435</strain>
    </source>
</reference>
<dbReference type="PIRSF" id="PIRSF006066">
    <property type="entry name" value="HI0050"/>
    <property type="match status" value="1"/>
</dbReference>
<feature type="transmembrane region" description="Helical" evidence="7">
    <location>
        <begin position="404"/>
        <end position="429"/>
    </location>
</feature>
<feature type="transmembrane region" description="Helical" evidence="7">
    <location>
        <begin position="96"/>
        <end position="129"/>
    </location>
</feature>
<feature type="transmembrane region" description="Helical" evidence="7">
    <location>
        <begin position="244"/>
        <end position="261"/>
    </location>
</feature>
<dbReference type="OrthoDB" id="9772674at2"/>
<dbReference type="EMBL" id="RBWE01000001">
    <property type="protein sequence ID" value="RKO67021.1"/>
    <property type="molecule type" value="Genomic_DNA"/>
</dbReference>
<evidence type="ECO:0000256" key="4">
    <source>
        <dbReference type="ARBA" id="ARBA00022692"/>
    </source>
</evidence>
<keyword evidence="2" id="KW-1003">Cell membrane</keyword>
<feature type="transmembrane region" description="Helical" evidence="7">
    <location>
        <begin position="51"/>
        <end position="76"/>
    </location>
</feature>
<feature type="transmembrane region" description="Helical" evidence="7">
    <location>
        <begin position="174"/>
        <end position="196"/>
    </location>
</feature>
<evidence type="ECO:0000256" key="2">
    <source>
        <dbReference type="ARBA" id="ARBA00022475"/>
    </source>
</evidence>
<dbReference type="GO" id="GO:0005886">
    <property type="term" value="C:plasma membrane"/>
    <property type="evidence" value="ECO:0007669"/>
    <property type="project" value="UniProtKB-SubCell"/>
</dbReference>
<evidence type="ECO:0000313" key="9">
    <source>
        <dbReference type="EMBL" id="RKO67021.1"/>
    </source>
</evidence>
<dbReference type="Pfam" id="PF06808">
    <property type="entry name" value="DctM"/>
    <property type="match status" value="1"/>
</dbReference>
<evidence type="ECO:0000256" key="3">
    <source>
        <dbReference type="ARBA" id="ARBA00022519"/>
    </source>
</evidence>
<name>A0A494WVG3_9FIRM</name>
<feature type="domain" description="TRAP C4-dicarboxylate transport system permease DctM subunit" evidence="8">
    <location>
        <begin position="11"/>
        <end position="419"/>
    </location>
</feature>
<evidence type="ECO:0000256" key="6">
    <source>
        <dbReference type="ARBA" id="ARBA00023136"/>
    </source>
</evidence>
<dbReference type="InterPro" id="IPR004681">
    <property type="entry name" value="TRAP_DctM"/>
</dbReference>
<proteinExistence type="predicted"/>
<organism evidence="9 10">
    <name type="scientific">Desulfofundulus salinus</name>
    <dbReference type="NCBI Taxonomy" id="2419843"/>
    <lineage>
        <taxon>Bacteria</taxon>
        <taxon>Bacillati</taxon>
        <taxon>Bacillota</taxon>
        <taxon>Clostridia</taxon>
        <taxon>Eubacteriales</taxon>
        <taxon>Peptococcaceae</taxon>
        <taxon>Desulfofundulus</taxon>
    </lineage>
</organism>
<dbReference type="NCBIfam" id="TIGR00786">
    <property type="entry name" value="dctM"/>
    <property type="match status" value="1"/>
</dbReference>
<comment type="caution">
    <text evidence="9">The sequence shown here is derived from an EMBL/GenBank/DDBJ whole genome shotgun (WGS) entry which is preliminary data.</text>
</comment>
<keyword evidence="6 7" id="KW-0472">Membrane</keyword>
<dbReference type="GO" id="GO:0022857">
    <property type="term" value="F:transmembrane transporter activity"/>
    <property type="evidence" value="ECO:0007669"/>
    <property type="project" value="TreeGrafter"/>
</dbReference>
<evidence type="ECO:0000256" key="5">
    <source>
        <dbReference type="ARBA" id="ARBA00022989"/>
    </source>
</evidence>
<feature type="transmembrane region" description="Helical" evidence="7">
    <location>
        <begin position="321"/>
        <end position="348"/>
    </location>
</feature>
<comment type="subcellular location">
    <subcellularLocation>
        <location evidence="1">Cell inner membrane</location>
        <topology evidence="1">Multi-pass membrane protein</topology>
    </subcellularLocation>
</comment>
<dbReference type="PANTHER" id="PTHR33362:SF4">
    <property type="entry name" value="2,3-DIKETO-L-GULONATE TRAP TRANSPORTER LARGE PERMEASE PROTEIN YIAN"/>
    <property type="match status" value="1"/>
</dbReference>
<evidence type="ECO:0000313" key="10">
    <source>
        <dbReference type="Proteomes" id="UP000271256"/>
    </source>
</evidence>
<evidence type="ECO:0000256" key="1">
    <source>
        <dbReference type="ARBA" id="ARBA00004429"/>
    </source>
</evidence>
<keyword evidence="5 7" id="KW-1133">Transmembrane helix</keyword>
<keyword evidence="10" id="KW-1185">Reference proteome</keyword>
<feature type="transmembrane region" description="Helical" evidence="7">
    <location>
        <begin position="6"/>
        <end position="39"/>
    </location>
</feature>
<dbReference type="PANTHER" id="PTHR33362">
    <property type="entry name" value="SIALIC ACID TRAP TRANSPORTER PERMEASE PROTEIN SIAT-RELATED"/>
    <property type="match status" value="1"/>
</dbReference>
<feature type="transmembrane region" description="Helical" evidence="7">
    <location>
        <begin position="360"/>
        <end position="384"/>
    </location>
</feature>
<dbReference type="RefSeq" id="WP_121451438.1">
    <property type="nucleotide sequence ID" value="NZ_RBWE01000001.1"/>
</dbReference>
<sequence length="430" mass="45630">MSGNELILLFLGVLFLLLFIGVPIAFTLLLVAVALLIAIGNFDTQLIAQSVIFGANSYTLLAIPFFILAGEIMSYGGISRRIVDFVASLVGHVRGGLGYVVIIASIIFAGLSGSAVADAAALGAILIPMMVQMGYDKATSVALVCASAIIAPIIPPSIPMILFGVAGQVSISRLFMSGIVPGLILALSLMTIWYFIARKNNYPVGQKASPEQVLKAFKGAIFALVMPLIIVGGIRFGIFTPTEAGAIAVVYAFIISVFVYKEIKLKEIPQVLTAAARTTGQVLLVAATAMSAAWVITTAGLPQKIVTTLSGLAETKLMLLLVINVFLLFLGMVMDITPAILIFTPILIPLIKQVGIDPIYFGLIMTLNLVMGLITPPVGTVLYVGCGVGKINMAELVKKILPFIMVEFIVLLLLILFPRLVIAPLGWLVK</sequence>
<keyword evidence="3" id="KW-0997">Cell inner membrane</keyword>
<gene>
    <name evidence="9" type="ORF">D7024_08690</name>
</gene>
<dbReference type="InterPro" id="IPR010656">
    <property type="entry name" value="DctM"/>
</dbReference>
<feature type="transmembrane region" description="Helical" evidence="7">
    <location>
        <begin position="282"/>
        <end position="301"/>
    </location>
</feature>
<accession>A0A494WVG3</accession>
<evidence type="ECO:0000259" key="8">
    <source>
        <dbReference type="Pfam" id="PF06808"/>
    </source>
</evidence>
<feature type="transmembrane region" description="Helical" evidence="7">
    <location>
        <begin position="141"/>
        <end position="162"/>
    </location>
</feature>